<feature type="transmembrane region" description="Helical" evidence="1">
    <location>
        <begin position="124"/>
        <end position="145"/>
    </location>
</feature>
<keyword evidence="1" id="KW-0812">Transmembrane</keyword>
<sequence>MENKSFSVYVTWTEVFLCFLIIGLNILGLFRFTLKHKNKGHHFTMLYVKLAFETAFASCKIAYNSFVLLDSFQVLTNVKYVFYSGVLIRTFMSLMGFISLFIALDRLVAMKKPIRYAQSDAKKIQKVSVTFLGTAFPALYLVYALTRHTPPKPSFMVNELYDYNVSITLHTCSMAAFLISIFISVLFLYQFKQFMDNLNDHLPRGQVSDIKLANNIVIAQIIAEFILILCPYVAEKVVMMTTGVAISAIIGPIFHPLHVLYVAFCSTAFCLISARKKKGNSVQRFTSSK</sequence>
<keyword evidence="3" id="KW-1185">Reference proteome</keyword>
<gene>
    <name evidence="2" type="ORF">L596_015834</name>
</gene>
<comment type="caution">
    <text evidence="2">The sequence shown here is derived from an EMBL/GenBank/DDBJ whole genome shotgun (WGS) entry which is preliminary data.</text>
</comment>
<dbReference type="Pfam" id="PF10316">
    <property type="entry name" value="7TM_GPCR_Srbc"/>
    <property type="match status" value="1"/>
</dbReference>
<evidence type="ECO:0000256" key="1">
    <source>
        <dbReference type="SAM" id="Phobius"/>
    </source>
</evidence>
<feature type="transmembrane region" description="Helical" evidence="1">
    <location>
        <begin position="165"/>
        <end position="191"/>
    </location>
</feature>
<keyword evidence="1" id="KW-0472">Membrane</keyword>
<proteinExistence type="predicted"/>
<evidence type="ECO:0000313" key="2">
    <source>
        <dbReference type="EMBL" id="TKR82057.1"/>
    </source>
</evidence>
<name>A0A4U5NG80_STECR</name>
<feature type="transmembrane region" description="Helical" evidence="1">
    <location>
        <begin position="212"/>
        <end position="234"/>
    </location>
</feature>
<dbReference type="Proteomes" id="UP000298663">
    <property type="component" value="Unassembled WGS sequence"/>
</dbReference>
<dbReference type="EMBL" id="AZBU02000004">
    <property type="protein sequence ID" value="TKR82057.1"/>
    <property type="molecule type" value="Genomic_DNA"/>
</dbReference>
<evidence type="ECO:0000313" key="3">
    <source>
        <dbReference type="Proteomes" id="UP000298663"/>
    </source>
</evidence>
<keyword evidence="1" id="KW-1133">Transmembrane helix</keyword>
<protein>
    <recommendedName>
        <fullName evidence="4">7TM GPCR serpentine receptor class x (Srx) domain-containing protein</fullName>
    </recommendedName>
</protein>
<evidence type="ECO:0008006" key="4">
    <source>
        <dbReference type="Google" id="ProtNLM"/>
    </source>
</evidence>
<feature type="transmembrane region" description="Helical" evidence="1">
    <location>
        <begin position="254"/>
        <end position="274"/>
    </location>
</feature>
<reference evidence="2 3" key="1">
    <citation type="journal article" date="2015" name="Genome Biol.">
        <title>Comparative genomics of Steinernema reveals deeply conserved gene regulatory networks.</title>
        <authorList>
            <person name="Dillman A.R."/>
            <person name="Macchietto M."/>
            <person name="Porter C.F."/>
            <person name="Rogers A."/>
            <person name="Williams B."/>
            <person name="Antoshechkin I."/>
            <person name="Lee M.M."/>
            <person name="Goodwin Z."/>
            <person name="Lu X."/>
            <person name="Lewis E.E."/>
            <person name="Goodrich-Blair H."/>
            <person name="Stock S.P."/>
            <person name="Adams B.J."/>
            <person name="Sternberg P.W."/>
            <person name="Mortazavi A."/>
        </authorList>
    </citation>
    <scope>NUCLEOTIDE SEQUENCE [LARGE SCALE GENOMIC DNA]</scope>
    <source>
        <strain evidence="2 3">ALL</strain>
    </source>
</reference>
<dbReference type="InterPro" id="IPR019420">
    <property type="entry name" value="7TM_GPCR_serpentine_rcpt_Srbc"/>
</dbReference>
<feature type="transmembrane region" description="Helical" evidence="1">
    <location>
        <begin position="12"/>
        <end position="34"/>
    </location>
</feature>
<dbReference type="OrthoDB" id="10594593at2759"/>
<accession>A0A4U5NG80</accession>
<dbReference type="AlphaFoldDB" id="A0A4U5NG80"/>
<feature type="transmembrane region" description="Helical" evidence="1">
    <location>
        <begin position="80"/>
        <end position="104"/>
    </location>
</feature>
<feature type="transmembrane region" description="Helical" evidence="1">
    <location>
        <begin position="46"/>
        <end position="68"/>
    </location>
</feature>
<reference evidence="2 3" key="2">
    <citation type="journal article" date="2019" name="G3 (Bethesda)">
        <title>Hybrid Assembly of the Genome of the Entomopathogenic Nematode Steinernema carpocapsae Identifies the X-Chromosome.</title>
        <authorList>
            <person name="Serra L."/>
            <person name="Macchietto M."/>
            <person name="Macias-Munoz A."/>
            <person name="McGill C.J."/>
            <person name="Rodriguez I.M."/>
            <person name="Rodriguez B."/>
            <person name="Murad R."/>
            <person name="Mortazavi A."/>
        </authorList>
    </citation>
    <scope>NUCLEOTIDE SEQUENCE [LARGE SCALE GENOMIC DNA]</scope>
    <source>
        <strain evidence="2 3">ALL</strain>
    </source>
</reference>
<organism evidence="2 3">
    <name type="scientific">Steinernema carpocapsae</name>
    <name type="common">Entomopathogenic nematode</name>
    <dbReference type="NCBI Taxonomy" id="34508"/>
    <lineage>
        <taxon>Eukaryota</taxon>
        <taxon>Metazoa</taxon>
        <taxon>Ecdysozoa</taxon>
        <taxon>Nematoda</taxon>
        <taxon>Chromadorea</taxon>
        <taxon>Rhabditida</taxon>
        <taxon>Tylenchina</taxon>
        <taxon>Panagrolaimomorpha</taxon>
        <taxon>Strongyloidoidea</taxon>
        <taxon>Steinernematidae</taxon>
        <taxon>Steinernema</taxon>
    </lineage>
</organism>